<accession>A0ABZ1C0W0</accession>
<dbReference type="PROSITE" id="PS51257">
    <property type="entry name" value="PROKAR_LIPOPROTEIN"/>
    <property type="match status" value="1"/>
</dbReference>
<name>A0ABZ1C0W0_9FIRM</name>
<reference evidence="2 3" key="1">
    <citation type="journal article" date="2024" name="Front. Microbiol.">
        <title>Novel thermophilic genera Geochorda gen. nov. and Carboxydochorda gen. nov. from the deep terrestrial subsurface reveal the ecophysiological diversity in the class Limnochordia.</title>
        <authorList>
            <person name="Karnachuk O.V."/>
            <person name="Lukina A.P."/>
            <person name="Avakyan M.R."/>
            <person name="Kadnikov V.V."/>
            <person name="Begmatov S."/>
            <person name="Beletsky A.V."/>
            <person name="Vlasova K.G."/>
            <person name="Novikov A.A."/>
            <person name="Shcherbakova V.A."/>
            <person name="Mardanov A.V."/>
            <person name="Ravin N.V."/>
        </authorList>
    </citation>
    <scope>NUCLEOTIDE SEQUENCE [LARGE SCALE GENOMIC DNA]</scope>
    <source>
        <strain evidence="2 3">L945</strain>
    </source>
</reference>
<dbReference type="EMBL" id="CP141615">
    <property type="protein sequence ID" value="WRP17962.1"/>
    <property type="molecule type" value="Genomic_DNA"/>
</dbReference>
<proteinExistence type="predicted"/>
<keyword evidence="1" id="KW-0732">Signal</keyword>
<gene>
    <name evidence="2" type="ORF">U7230_02820</name>
</gene>
<keyword evidence="3" id="KW-1185">Reference proteome</keyword>
<evidence type="ECO:0008006" key="4">
    <source>
        <dbReference type="Google" id="ProtNLM"/>
    </source>
</evidence>
<dbReference type="Proteomes" id="UP001332192">
    <property type="component" value="Chromosome"/>
</dbReference>
<feature type="signal peptide" evidence="1">
    <location>
        <begin position="1"/>
        <end position="27"/>
    </location>
</feature>
<dbReference type="Gene3D" id="2.40.160.60">
    <property type="entry name" value="Outer membrane protein transport protein (OMPP1/FadL/TodX)"/>
    <property type="match status" value="1"/>
</dbReference>
<protein>
    <recommendedName>
        <fullName evidence="4">PorV/PorQ family protein</fullName>
    </recommendedName>
</protein>
<evidence type="ECO:0000313" key="2">
    <source>
        <dbReference type="EMBL" id="WRP17962.1"/>
    </source>
</evidence>
<evidence type="ECO:0000313" key="3">
    <source>
        <dbReference type="Proteomes" id="UP001332192"/>
    </source>
</evidence>
<evidence type="ECO:0000256" key="1">
    <source>
        <dbReference type="SAM" id="SignalP"/>
    </source>
</evidence>
<organism evidence="2 3">
    <name type="scientific">Carboxydichorda subterranea</name>
    <dbReference type="NCBI Taxonomy" id="3109565"/>
    <lineage>
        <taxon>Bacteria</taxon>
        <taxon>Bacillati</taxon>
        <taxon>Bacillota</taxon>
        <taxon>Limnochordia</taxon>
        <taxon>Limnochordales</taxon>
        <taxon>Geochordaceae</taxon>
        <taxon>Carboxydichorda</taxon>
    </lineage>
</organism>
<dbReference type="RefSeq" id="WP_324717233.1">
    <property type="nucleotide sequence ID" value="NZ_CP141615.1"/>
</dbReference>
<feature type="chain" id="PRO_5046056201" description="PorV/PorQ family protein" evidence="1">
    <location>
        <begin position="28"/>
        <end position="314"/>
    </location>
</feature>
<sequence length="314" mass="32224">MRAFKRSAILVGLALMVMALHGAGACAADAGSQTDYSNVAAVFQIGMGARPLAMGGAFVGLADDENAVFYNPAGLPYLGRLGLTSLYSTQYNVVTYGALGLATRGIGIAALYLDSPGIPGAGQNSEIMGDFAYSNLAALAGLGRDLGPLAIGARAKYLAITSARLNEAQGSSSIEKVTGNGFNIDLAAMVKLGSVRTGVLYENLLSTSVSYSTGASERWEHKLRAGVSASLGRVTLAADLENLGATPVYYHAGAEIALGMVALRGGATGPLGAAGDRELSAGAGLRLGNAQLDYAFLMPQTLPQTHRLSLTVRF</sequence>